<comment type="caution">
    <text evidence="1">The sequence shown here is derived from an EMBL/GenBank/DDBJ whole genome shotgun (WGS) entry which is preliminary data.</text>
</comment>
<dbReference type="InParanoid" id="A0A409X870"/>
<dbReference type="OrthoDB" id="4161428at2759"/>
<organism evidence="1 2">
    <name type="scientific">Gymnopilus dilepis</name>
    <dbReference type="NCBI Taxonomy" id="231916"/>
    <lineage>
        <taxon>Eukaryota</taxon>
        <taxon>Fungi</taxon>
        <taxon>Dikarya</taxon>
        <taxon>Basidiomycota</taxon>
        <taxon>Agaricomycotina</taxon>
        <taxon>Agaricomycetes</taxon>
        <taxon>Agaricomycetidae</taxon>
        <taxon>Agaricales</taxon>
        <taxon>Agaricineae</taxon>
        <taxon>Hymenogastraceae</taxon>
        <taxon>Gymnopilus</taxon>
    </lineage>
</organism>
<sequence length="457" mass="52631">MLDRMRKCDYLPYDGERMDGLVRLDEDVFDPIGFSSNIERLLAHQTVVIVSCENTPVIPFSMGYTSQYFAIKPEAIVNVSSESSSFPSRRRLDVLVESDSSETFPSNFREFFNRHRIRDWSIPAYPIRRSDAPIFLEHLDHGYMLAWGHFNAQDSGPPVRPIEVDTLHMSLQCYCATYYRPYTWREPVPGCSVAIQARSGLLLLRLFLAPDTRYAEDRSSTLALFQEAEEDETRCVVIELLPGEMVIIPPGLVYDIYAPIPTVTTTCFFLNYRTLHLTEFARSRRKFTPDLEQGSLDIDRALQITLVRMLDVLAPLGNFRITVKPLFALAWMVRRPSQFRSEQLTQEQYSREFDGLAGARSYYVLLLWLILRITEDTSEAACEPYQTRALELAMQIIDKCPEVIVPALERDPGGRLVVRVADGCTDYLFLNWANNFSWYMPGREPDNSFWRSVFPLS</sequence>
<proteinExistence type="predicted"/>
<reference evidence="1 2" key="1">
    <citation type="journal article" date="2018" name="Evol. Lett.">
        <title>Horizontal gene cluster transfer increased hallucinogenic mushroom diversity.</title>
        <authorList>
            <person name="Reynolds H.T."/>
            <person name="Vijayakumar V."/>
            <person name="Gluck-Thaler E."/>
            <person name="Korotkin H.B."/>
            <person name="Matheny P.B."/>
            <person name="Slot J.C."/>
        </authorList>
    </citation>
    <scope>NUCLEOTIDE SEQUENCE [LARGE SCALE GENOMIC DNA]</scope>
    <source>
        <strain evidence="1 2">SRW20</strain>
    </source>
</reference>
<evidence type="ECO:0000313" key="1">
    <source>
        <dbReference type="EMBL" id="PPQ86988.1"/>
    </source>
</evidence>
<dbReference type="AlphaFoldDB" id="A0A409X870"/>
<evidence type="ECO:0000313" key="2">
    <source>
        <dbReference type="Proteomes" id="UP000284706"/>
    </source>
</evidence>
<dbReference type="Proteomes" id="UP000284706">
    <property type="component" value="Unassembled WGS sequence"/>
</dbReference>
<keyword evidence="2" id="KW-1185">Reference proteome</keyword>
<gene>
    <name evidence="1" type="ORF">CVT26_007562</name>
</gene>
<dbReference type="EMBL" id="NHYE01003974">
    <property type="protein sequence ID" value="PPQ86988.1"/>
    <property type="molecule type" value="Genomic_DNA"/>
</dbReference>
<name>A0A409X870_9AGAR</name>
<dbReference type="STRING" id="231916.A0A409X870"/>
<accession>A0A409X870</accession>
<protein>
    <recommendedName>
        <fullName evidence="3">JmjC domain-containing protein</fullName>
    </recommendedName>
</protein>
<evidence type="ECO:0008006" key="3">
    <source>
        <dbReference type="Google" id="ProtNLM"/>
    </source>
</evidence>